<organism evidence="2 3">
    <name type="scientific">Petrotoga olearia DSM 13574</name>
    <dbReference type="NCBI Taxonomy" id="1122955"/>
    <lineage>
        <taxon>Bacteria</taxon>
        <taxon>Thermotogati</taxon>
        <taxon>Thermotogota</taxon>
        <taxon>Thermotogae</taxon>
        <taxon>Petrotogales</taxon>
        <taxon>Petrotogaceae</taxon>
        <taxon>Petrotoga</taxon>
    </lineage>
</organism>
<protein>
    <submittedName>
        <fullName evidence="2">Uncharacterized protein</fullName>
    </submittedName>
</protein>
<dbReference type="Proteomes" id="UP000236434">
    <property type="component" value="Unassembled WGS sequence"/>
</dbReference>
<comment type="caution">
    <text evidence="2">The sequence shown here is derived from an EMBL/GenBank/DDBJ whole genome shotgun (WGS) entry which is preliminary data.</text>
</comment>
<dbReference type="AlphaFoldDB" id="A0A2K1P4N3"/>
<dbReference type="OrthoDB" id="48483at2"/>
<sequence>MRFYGWVISIFLIFFSLSIGLYFSMGRLESTNYNIEKSPKFTVKNVNYDISFLNDQLNDVNNLSIITRNIMDDGVFVGTLNFDFRNNKLTIKPVTKNAYDDFRSLIISTGVRYKESKNDYELYGLTLAYYQLITDNLYLELTPKIYVLNLENFDENTINIMKSRYNLFTQQDYRSYSFNRDLLNSLNEYGGVIVDEDLLNNPAVTPLLDVFRQENIDIEPNVSVLVFEG</sequence>
<dbReference type="RefSeq" id="WP_103066472.1">
    <property type="nucleotide sequence ID" value="NZ_AZRL01000004.1"/>
</dbReference>
<dbReference type="EMBL" id="AZRL01000004">
    <property type="protein sequence ID" value="PNR97745.1"/>
    <property type="molecule type" value="Genomic_DNA"/>
</dbReference>
<feature type="transmembrane region" description="Helical" evidence="1">
    <location>
        <begin position="6"/>
        <end position="25"/>
    </location>
</feature>
<proteinExistence type="predicted"/>
<name>A0A2K1P4N3_9BACT</name>
<evidence type="ECO:0000313" key="2">
    <source>
        <dbReference type="EMBL" id="PNR97745.1"/>
    </source>
</evidence>
<gene>
    <name evidence="2" type="ORF">X929_02530</name>
</gene>
<reference evidence="2 3" key="1">
    <citation type="submission" date="2013-12" db="EMBL/GenBank/DDBJ databases">
        <title>Comparative genomics of Petrotoga isolates.</title>
        <authorList>
            <person name="Nesbo C.L."/>
            <person name="Charchuk R."/>
            <person name="Chow K."/>
        </authorList>
    </citation>
    <scope>NUCLEOTIDE SEQUENCE [LARGE SCALE GENOMIC DNA]</scope>
    <source>
        <strain evidence="2 3">DSM 13574</strain>
    </source>
</reference>
<keyword evidence="1" id="KW-0812">Transmembrane</keyword>
<evidence type="ECO:0000256" key="1">
    <source>
        <dbReference type="SAM" id="Phobius"/>
    </source>
</evidence>
<keyword evidence="1" id="KW-1133">Transmembrane helix</keyword>
<evidence type="ECO:0000313" key="3">
    <source>
        <dbReference type="Proteomes" id="UP000236434"/>
    </source>
</evidence>
<accession>A0A2K1P4N3</accession>
<keyword evidence="1" id="KW-0472">Membrane</keyword>